<keyword evidence="2" id="KW-1185">Reference proteome</keyword>
<proteinExistence type="predicted"/>
<dbReference type="Proteomes" id="UP001501734">
    <property type="component" value="Unassembled WGS sequence"/>
</dbReference>
<comment type="caution">
    <text evidence="1">The sequence shown here is derived from an EMBL/GenBank/DDBJ whole genome shotgun (WGS) entry which is preliminary data.</text>
</comment>
<accession>A0ABP7V6V0</accession>
<organism evidence="1 2">
    <name type="scientific">Amphibacillus indicireducens</name>
    <dbReference type="NCBI Taxonomy" id="1076330"/>
    <lineage>
        <taxon>Bacteria</taxon>
        <taxon>Bacillati</taxon>
        <taxon>Bacillota</taxon>
        <taxon>Bacilli</taxon>
        <taxon>Bacillales</taxon>
        <taxon>Bacillaceae</taxon>
        <taxon>Amphibacillus</taxon>
    </lineage>
</organism>
<reference evidence="2" key="1">
    <citation type="journal article" date="2019" name="Int. J. Syst. Evol. Microbiol.">
        <title>The Global Catalogue of Microorganisms (GCM) 10K type strain sequencing project: providing services to taxonomists for standard genome sequencing and annotation.</title>
        <authorList>
            <consortium name="The Broad Institute Genomics Platform"/>
            <consortium name="The Broad Institute Genome Sequencing Center for Infectious Disease"/>
            <person name="Wu L."/>
            <person name="Ma J."/>
        </authorList>
    </citation>
    <scope>NUCLEOTIDE SEQUENCE [LARGE SCALE GENOMIC DNA]</scope>
    <source>
        <strain evidence="2">JCM 17250</strain>
    </source>
</reference>
<protein>
    <submittedName>
        <fullName evidence="1">Uncharacterized protein</fullName>
    </submittedName>
</protein>
<dbReference type="RefSeq" id="WP_344909902.1">
    <property type="nucleotide sequence ID" value="NZ_BAABDL010000019.1"/>
</dbReference>
<name>A0ABP7V6V0_9BACI</name>
<dbReference type="EMBL" id="BAABDL010000019">
    <property type="protein sequence ID" value="GAA4060466.1"/>
    <property type="molecule type" value="Genomic_DNA"/>
</dbReference>
<sequence>MRHLQKLIFLLFVSISLIGCQDNLDRDPDITGYVVEQTENNILVASESAIDLSSNGGVRNFYQMVWFSNPP</sequence>
<evidence type="ECO:0000313" key="1">
    <source>
        <dbReference type="EMBL" id="GAA4060466.1"/>
    </source>
</evidence>
<dbReference type="PROSITE" id="PS51257">
    <property type="entry name" value="PROKAR_LIPOPROTEIN"/>
    <property type="match status" value="1"/>
</dbReference>
<evidence type="ECO:0000313" key="2">
    <source>
        <dbReference type="Proteomes" id="UP001501734"/>
    </source>
</evidence>
<gene>
    <name evidence="1" type="ORF">GCM10022410_04510</name>
</gene>